<evidence type="ECO:0000259" key="12">
    <source>
        <dbReference type="PROSITE" id="PS50862"/>
    </source>
</evidence>
<evidence type="ECO:0000313" key="14">
    <source>
        <dbReference type="Proteomes" id="UP000186804"/>
    </source>
</evidence>
<evidence type="ECO:0000256" key="5">
    <source>
        <dbReference type="ARBA" id="ARBA00022840"/>
    </source>
</evidence>
<reference evidence="13 14" key="1">
    <citation type="submission" date="2016-10" db="EMBL/GenBank/DDBJ databases">
        <title>Reductive evolution of mitochondrial metabolism and differential evolution of invasion-related proteins in Cryptosporidium.</title>
        <authorList>
            <person name="Liu S."/>
            <person name="Roellig D.M."/>
            <person name="Guo Y."/>
            <person name="Li N."/>
            <person name="Frace M.A."/>
            <person name="Tang K."/>
            <person name="Zhang L."/>
            <person name="Feng Y."/>
            <person name="Xiao L."/>
        </authorList>
    </citation>
    <scope>NUCLEOTIDE SEQUENCE [LARGE SCALE GENOMIC DNA]</scope>
    <source>
        <strain evidence="13">30847</strain>
    </source>
</reference>
<organism evidence="13 14">
    <name type="scientific">Cryptosporidium andersoni</name>
    <dbReference type="NCBI Taxonomy" id="117008"/>
    <lineage>
        <taxon>Eukaryota</taxon>
        <taxon>Sar</taxon>
        <taxon>Alveolata</taxon>
        <taxon>Apicomplexa</taxon>
        <taxon>Conoidasida</taxon>
        <taxon>Coccidia</taxon>
        <taxon>Eucoccidiorida</taxon>
        <taxon>Eimeriorina</taxon>
        <taxon>Cryptosporidiidae</taxon>
        <taxon>Cryptosporidium</taxon>
    </lineage>
</organism>
<feature type="domain" description="Aminoacyl-transfer RNA synthetases class-II family profile" evidence="12">
    <location>
        <begin position="150"/>
        <end position="430"/>
    </location>
</feature>
<dbReference type="Proteomes" id="UP000186804">
    <property type="component" value="Unassembled WGS sequence"/>
</dbReference>
<keyword evidence="4" id="KW-0547">Nucleotide-binding</keyword>
<dbReference type="InterPro" id="IPR006195">
    <property type="entry name" value="aa-tRNA-synth_II"/>
</dbReference>
<dbReference type="GO" id="GO:0006434">
    <property type="term" value="P:seryl-tRNA aminoacylation"/>
    <property type="evidence" value="ECO:0007669"/>
    <property type="project" value="InterPro"/>
</dbReference>
<dbReference type="Pfam" id="PF02403">
    <property type="entry name" value="Seryl_tRNA_N"/>
    <property type="match status" value="1"/>
</dbReference>
<dbReference type="PRINTS" id="PR00981">
    <property type="entry name" value="TRNASYNTHSER"/>
</dbReference>
<evidence type="ECO:0000256" key="4">
    <source>
        <dbReference type="ARBA" id="ARBA00022741"/>
    </source>
</evidence>
<dbReference type="CDD" id="cd00770">
    <property type="entry name" value="SerRS_core"/>
    <property type="match status" value="1"/>
</dbReference>
<feature type="binding site" evidence="9">
    <location>
        <position position="404"/>
    </location>
    <ligand>
        <name>L-serine</name>
        <dbReference type="ChEBI" id="CHEBI:33384"/>
    </ligand>
</feature>
<dbReference type="AlphaFoldDB" id="A0A1J4MYI2"/>
<dbReference type="InterPro" id="IPR033729">
    <property type="entry name" value="SerRS_core"/>
</dbReference>
<evidence type="ECO:0000256" key="10">
    <source>
        <dbReference type="PIRSR" id="PIRSR001529-2"/>
    </source>
</evidence>
<feature type="binding site" evidence="10">
    <location>
        <begin position="298"/>
        <end position="301"/>
    </location>
    <ligand>
        <name>ATP</name>
        <dbReference type="ChEBI" id="CHEBI:30616"/>
    </ligand>
</feature>
<gene>
    <name evidence="13" type="ORF">cand_037810</name>
</gene>
<evidence type="ECO:0000256" key="6">
    <source>
        <dbReference type="ARBA" id="ARBA00022917"/>
    </source>
</evidence>
<dbReference type="NCBIfam" id="TIGR00414">
    <property type="entry name" value="serS"/>
    <property type="match status" value="1"/>
</dbReference>
<keyword evidence="14" id="KW-1185">Reference proteome</keyword>
<protein>
    <recommendedName>
        <fullName evidence="2">serine--tRNA ligase</fullName>
        <ecNumber evidence="2">6.1.1.11</ecNumber>
    </recommendedName>
    <alternativeName>
        <fullName evidence="8">Seryl-tRNA synthetase</fullName>
    </alternativeName>
</protein>
<dbReference type="InterPro" id="IPR010978">
    <property type="entry name" value="tRNA-bd_arm"/>
</dbReference>
<dbReference type="Gene3D" id="1.10.287.40">
    <property type="entry name" value="Serine-tRNA synthetase, tRNA binding domain"/>
    <property type="match status" value="1"/>
</dbReference>
<dbReference type="Gene3D" id="3.30.930.10">
    <property type="entry name" value="Bira Bifunctional Protein, Domain 2"/>
    <property type="match status" value="1"/>
</dbReference>
<dbReference type="SUPFAM" id="SSF55681">
    <property type="entry name" value="Class II aaRS and biotin synthetases"/>
    <property type="match status" value="1"/>
</dbReference>
<keyword evidence="6" id="KW-0648">Protein biosynthesis</keyword>
<dbReference type="OrthoDB" id="10264585at2759"/>
<feature type="site" description="Important for serine binding" evidence="9">
    <location>
        <position position="406"/>
    </location>
</feature>
<evidence type="ECO:0000256" key="9">
    <source>
        <dbReference type="PIRSR" id="PIRSR001529-1"/>
    </source>
</evidence>
<dbReference type="InterPro" id="IPR015866">
    <property type="entry name" value="Ser-tRNA-synth_1_N"/>
</dbReference>
<comment type="similarity">
    <text evidence="1">Belongs to the class-II aminoacyl-tRNA synthetase family. Type-1 seryl-tRNA synthetase subfamily.</text>
</comment>
<dbReference type="InterPro" id="IPR045864">
    <property type="entry name" value="aa-tRNA-synth_II/BPL/LPL"/>
</dbReference>
<dbReference type="EC" id="6.1.1.11" evidence="2"/>
<evidence type="ECO:0000313" key="13">
    <source>
        <dbReference type="EMBL" id="OII77973.1"/>
    </source>
</evidence>
<keyword evidence="11" id="KW-0175">Coiled coil</keyword>
<evidence type="ECO:0000256" key="2">
    <source>
        <dbReference type="ARBA" id="ARBA00012840"/>
    </source>
</evidence>
<accession>A0A1J4MYI2</accession>
<evidence type="ECO:0000256" key="8">
    <source>
        <dbReference type="ARBA" id="ARBA00031113"/>
    </source>
</evidence>
<comment type="caution">
    <text evidence="13">The sequence shown here is derived from an EMBL/GenBank/DDBJ whole genome shotgun (WGS) entry which is preliminary data.</text>
</comment>
<dbReference type="InterPro" id="IPR042103">
    <property type="entry name" value="SerRS_1_N_sf"/>
</dbReference>
<dbReference type="SUPFAM" id="SSF46589">
    <property type="entry name" value="tRNA-binding arm"/>
    <property type="match status" value="1"/>
</dbReference>
<dbReference type="Pfam" id="PF00587">
    <property type="entry name" value="tRNA-synt_2b"/>
    <property type="match status" value="1"/>
</dbReference>
<feature type="binding site" evidence="10">
    <location>
        <begin position="369"/>
        <end position="372"/>
    </location>
    <ligand>
        <name>ATP</name>
        <dbReference type="ChEBI" id="CHEBI:30616"/>
    </ligand>
</feature>
<feature type="binding site" evidence="9">
    <location>
        <position position="282"/>
    </location>
    <ligand>
        <name>L-serine</name>
        <dbReference type="ChEBI" id="CHEBI:33384"/>
    </ligand>
</feature>
<feature type="binding site" evidence="10">
    <location>
        <begin position="282"/>
        <end position="284"/>
    </location>
    <ligand>
        <name>ATP</name>
        <dbReference type="ChEBI" id="CHEBI:30616"/>
    </ligand>
</feature>
<feature type="coiled-coil region" evidence="11">
    <location>
        <begin position="50"/>
        <end position="96"/>
    </location>
</feature>
<proteinExistence type="inferred from homology"/>
<dbReference type="GeneID" id="92367965"/>
<keyword evidence="7 13" id="KW-0030">Aminoacyl-tRNA synthetase</keyword>
<keyword evidence="5 10" id="KW-0067">ATP-binding</keyword>
<evidence type="ECO:0000256" key="1">
    <source>
        <dbReference type="ARBA" id="ARBA00010728"/>
    </source>
</evidence>
<name>A0A1J4MYI2_9CRYT</name>
<feature type="binding site" evidence="9">
    <location>
        <position position="251"/>
    </location>
    <ligand>
        <name>L-serine</name>
        <dbReference type="ChEBI" id="CHEBI:33384"/>
    </ligand>
</feature>
<dbReference type="GO" id="GO:0004828">
    <property type="term" value="F:serine-tRNA ligase activity"/>
    <property type="evidence" value="ECO:0007669"/>
    <property type="project" value="UniProtKB-EC"/>
</dbReference>
<dbReference type="EMBL" id="LRBS01000011">
    <property type="protein sequence ID" value="OII77973.1"/>
    <property type="molecule type" value="Genomic_DNA"/>
</dbReference>
<dbReference type="InterPro" id="IPR002317">
    <property type="entry name" value="Ser-tRNA-ligase_type_1"/>
</dbReference>
<evidence type="ECO:0000256" key="3">
    <source>
        <dbReference type="ARBA" id="ARBA00022598"/>
    </source>
</evidence>
<evidence type="ECO:0000256" key="11">
    <source>
        <dbReference type="SAM" id="Coils"/>
    </source>
</evidence>
<dbReference type="PROSITE" id="PS50862">
    <property type="entry name" value="AA_TRNA_LIGASE_II"/>
    <property type="match status" value="1"/>
</dbReference>
<sequence length="462" mass="52860">MPIDINRIRVEKGGDYDKIAESEMARYRGTGGLEELVKIDQQWRKDIFKLEQVKREVNIISKEIAQIKKKDAKANCEELQKKSMELKHEILLTEEQILEVENRREELWNRIGNIVQPDVPISNTEDDNKVLRKWGDIPNIIVDGTPGKMHHHEVMSRLGFYDSTKGAEIAGHRGYFLKQNGVLLSMALVHYGMNFLVKRGYIAIQPPLFMKRDLMAKAAELKDFEETLYHIPADMNNTKDPDSNSLFLIATSEQPLAALHINTSIEQKDLPIKYAGISTCFRKEAGAHGKDTWGLFRVHQFEKVEQFCVTTPEESNEMHEEMIKISEEFYQSLGLPYRVVSIVSGALNDAAAKKYDLEAWFPGYNNYRELVSCSNCTDYQSRALECRMGFKKGDREKLYCHLLNGTLCAVQRTLCCIAENYQTTTGLKIPVVLQPYLGMDFIPYPDICQSNIEDLKGNLTSE</sequence>
<evidence type="ECO:0000256" key="7">
    <source>
        <dbReference type="ARBA" id="ARBA00023146"/>
    </source>
</evidence>
<dbReference type="PIRSF" id="PIRSF001529">
    <property type="entry name" value="Ser-tRNA-synth_IIa"/>
    <property type="match status" value="1"/>
</dbReference>
<dbReference type="PANTHER" id="PTHR11778">
    <property type="entry name" value="SERYL-TRNA SYNTHETASE"/>
    <property type="match status" value="1"/>
</dbReference>
<dbReference type="RefSeq" id="XP_067069819.1">
    <property type="nucleotide sequence ID" value="XM_067214006.1"/>
</dbReference>
<keyword evidence="3" id="KW-0436">Ligase</keyword>
<dbReference type="FunFam" id="3.30.930.10:FF:000026">
    <property type="entry name" value="Seryl-tRNA synthetase, cytoplasmic"/>
    <property type="match status" value="1"/>
</dbReference>
<dbReference type="InterPro" id="IPR002314">
    <property type="entry name" value="aa-tRNA-synt_IIb"/>
</dbReference>
<dbReference type="GO" id="GO:0005524">
    <property type="term" value="F:ATP binding"/>
    <property type="evidence" value="ECO:0007669"/>
    <property type="project" value="UniProtKB-KW"/>
</dbReference>
<feature type="binding site" evidence="9">
    <location>
        <position position="305"/>
    </location>
    <ligand>
        <name>L-serine</name>
        <dbReference type="ChEBI" id="CHEBI:33384"/>
    </ligand>
</feature>
<dbReference type="VEuPathDB" id="CryptoDB:cand_037810"/>